<evidence type="ECO:0000256" key="1">
    <source>
        <dbReference type="ARBA" id="ARBA00004651"/>
    </source>
</evidence>
<keyword evidence="3" id="KW-1003">Cell membrane</keyword>
<dbReference type="InterPro" id="IPR050882">
    <property type="entry name" value="Prepilin_peptidase/N-MTase"/>
</dbReference>
<evidence type="ECO:0000259" key="8">
    <source>
        <dbReference type="Pfam" id="PF01478"/>
    </source>
</evidence>
<gene>
    <name evidence="10" type="primary">comC</name>
    <name evidence="10" type="ORF">BN1048_00658</name>
</gene>
<protein>
    <submittedName>
        <fullName evidence="10">Type 4 prepilin-like proteins leader peptide-processing enzyme</fullName>
    </submittedName>
</protein>
<feature type="transmembrane region" description="Helical" evidence="7">
    <location>
        <begin position="209"/>
        <end position="227"/>
    </location>
</feature>
<keyword evidence="11" id="KW-1185">Reference proteome</keyword>
<dbReference type="HOGENOM" id="CLU_057101_1_0_9"/>
<dbReference type="RefSeq" id="WP_035808418.1">
    <property type="nucleotide sequence ID" value="NZ_CCSE01000001.1"/>
</dbReference>
<evidence type="ECO:0000256" key="7">
    <source>
        <dbReference type="SAM" id="Phobius"/>
    </source>
</evidence>
<comment type="similarity">
    <text evidence="2">Belongs to the peptidase A24 family.</text>
</comment>
<dbReference type="PANTHER" id="PTHR30487:SF0">
    <property type="entry name" value="PREPILIN LEADER PEPTIDASE_N-METHYLTRANSFERASE-RELATED"/>
    <property type="match status" value="1"/>
</dbReference>
<feature type="transmembrane region" description="Helical" evidence="7">
    <location>
        <begin position="115"/>
        <end position="132"/>
    </location>
</feature>
<evidence type="ECO:0000313" key="10">
    <source>
        <dbReference type="EMBL" id="CDZ99793.1"/>
    </source>
</evidence>
<evidence type="ECO:0000256" key="3">
    <source>
        <dbReference type="ARBA" id="ARBA00022475"/>
    </source>
</evidence>
<evidence type="ECO:0000256" key="6">
    <source>
        <dbReference type="ARBA" id="ARBA00023136"/>
    </source>
</evidence>
<dbReference type="InterPro" id="IPR010627">
    <property type="entry name" value="Prepilin_pept_A24_N"/>
</dbReference>
<feature type="domain" description="Prepilin type IV endopeptidase peptidase" evidence="8">
    <location>
        <begin position="98"/>
        <end position="195"/>
    </location>
</feature>
<dbReference type="EMBL" id="CCSE01000001">
    <property type="protein sequence ID" value="CDZ99793.1"/>
    <property type="molecule type" value="Genomic_DNA"/>
</dbReference>
<evidence type="ECO:0000259" key="9">
    <source>
        <dbReference type="Pfam" id="PF06750"/>
    </source>
</evidence>
<dbReference type="Pfam" id="PF01478">
    <property type="entry name" value="Peptidase_A24"/>
    <property type="match status" value="1"/>
</dbReference>
<evidence type="ECO:0000256" key="2">
    <source>
        <dbReference type="ARBA" id="ARBA00005801"/>
    </source>
</evidence>
<name>A0A078LX76_9STAP</name>
<dbReference type="InterPro" id="IPR000045">
    <property type="entry name" value="Prepilin_IV_endopep_pep"/>
</dbReference>
<dbReference type="AlphaFoldDB" id="A0A078LX76"/>
<dbReference type="Gene3D" id="1.20.120.1220">
    <property type="match status" value="1"/>
</dbReference>
<feature type="domain" description="Prepilin peptidase A24 N-terminal" evidence="9">
    <location>
        <begin position="7"/>
        <end position="82"/>
    </location>
</feature>
<feature type="transmembrane region" description="Helical" evidence="7">
    <location>
        <begin position="139"/>
        <end position="156"/>
    </location>
</feature>
<keyword evidence="6 7" id="KW-0472">Membrane</keyword>
<dbReference type="GO" id="GO:0005886">
    <property type="term" value="C:plasma membrane"/>
    <property type="evidence" value="ECO:0007669"/>
    <property type="project" value="UniProtKB-SubCell"/>
</dbReference>
<dbReference type="Pfam" id="PF06750">
    <property type="entry name" value="A24_N_bact"/>
    <property type="match status" value="1"/>
</dbReference>
<dbReference type="GO" id="GO:0004190">
    <property type="term" value="F:aspartic-type endopeptidase activity"/>
    <property type="evidence" value="ECO:0007669"/>
    <property type="project" value="InterPro"/>
</dbReference>
<keyword evidence="4 7" id="KW-0812">Transmembrane</keyword>
<comment type="subcellular location">
    <subcellularLocation>
        <location evidence="1">Cell membrane</location>
        <topology evidence="1">Multi-pass membrane protein</topology>
    </subcellularLocation>
</comment>
<dbReference type="STRING" id="1461582.BN1048_00658"/>
<keyword evidence="5 7" id="KW-1133">Transmembrane helix</keyword>
<dbReference type="PANTHER" id="PTHR30487">
    <property type="entry name" value="TYPE 4 PREPILIN-LIKE PROTEINS LEADER PEPTIDE-PROCESSING ENZYME"/>
    <property type="match status" value="1"/>
</dbReference>
<evidence type="ECO:0000256" key="5">
    <source>
        <dbReference type="ARBA" id="ARBA00022989"/>
    </source>
</evidence>
<proteinExistence type="inferred from homology"/>
<dbReference type="Proteomes" id="UP000044136">
    <property type="component" value="Unassembled WGS sequence"/>
</dbReference>
<dbReference type="GO" id="GO:0006465">
    <property type="term" value="P:signal peptide processing"/>
    <property type="evidence" value="ECO:0007669"/>
    <property type="project" value="TreeGrafter"/>
</dbReference>
<feature type="transmembrane region" description="Helical" evidence="7">
    <location>
        <begin position="168"/>
        <end position="197"/>
    </location>
</feature>
<evidence type="ECO:0000313" key="11">
    <source>
        <dbReference type="Proteomes" id="UP000044136"/>
    </source>
</evidence>
<sequence>MSLIIVMGGLVASFIYALTQSDSISFLTRRSRCDSCSNHLKVTDLIPVISYLKNRGRCSHCHSRVSINYLLVEVITIMLFVMPLIVPLGYDNMLLYYLLVSILIPLAVYDFDTLLIPTHMLVLLFVCGLYLTKLEHMDISIDFLTVIILHIFYMLFKDKIGYGDIQLFSILTMITPFDFFIFTFLFTYIIGGISVIILDLFEASRITKVPLVPFVAAGLFTTFYLYADFIDIYYGGF</sequence>
<reference evidence="10 11" key="1">
    <citation type="submission" date="2014-07" db="EMBL/GenBank/DDBJ databases">
        <authorList>
            <person name="Urmite Genomes Urmite Genomes"/>
        </authorList>
    </citation>
    <scope>NUCLEOTIDE SEQUENCE [LARGE SCALE GENOMIC DNA]</scope>
    <source>
        <strain evidence="10 11">13MG44_air</strain>
    </source>
</reference>
<dbReference type="eggNOG" id="COG1989">
    <property type="taxonomic scope" value="Bacteria"/>
</dbReference>
<evidence type="ECO:0000256" key="4">
    <source>
        <dbReference type="ARBA" id="ARBA00022692"/>
    </source>
</evidence>
<organism evidence="10 11">
    <name type="scientific">Jeotgalicoccus saudimassiliensis</name>
    <dbReference type="NCBI Taxonomy" id="1461582"/>
    <lineage>
        <taxon>Bacteria</taxon>
        <taxon>Bacillati</taxon>
        <taxon>Bacillota</taxon>
        <taxon>Bacilli</taxon>
        <taxon>Bacillales</taxon>
        <taxon>Staphylococcaceae</taxon>
        <taxon>Jeotgalicoccus</taxon>
    </lineage>
</organism>
<feature type="transmembrane region" description="Helical" evidence="7">
    <location>
        <begin position="67"/>
        <end position="86"/>
    </location>
</feature>
<accession>A0A078LX76</accession>